<comment type="caution">
    <text evidence="1">The sequence shown here is derived from an EMBL/GenBank/DDBJ whole genome shotgun (WGS) entry which is preliminary data.</text>
</comment>
<reference evidence="1 2" key="1">
    <citation type="journal article" date="2023" name="Nucleic Acids Res.">
        <title>The hologenome of Daphnia magna reveals possible DNA methylation and microbiome-mediated evolution of the host genome.</title>
        <authorList>
            <person name="Chaturvedi A."/>
            <person name="Li X."/>
            <person name="Dhandapani V."/>
            <person name="Marshall H."/>
            <person name="Kissane S."/>
            <person name="Cuenca-Cambronero M."/>
            <person name="Asole G."/>
            <person name="Calvet F."/>
            <person name="Ruiz-Romero M."/>
            <person name="Marangio P."/>
            <person name="Guigo R."/>
            <person name="Rago D."/>
            <person name="Mirbahai L."/>
            <person name="Eastwood N."/>
            <person name="Colbourne J.K."/>
            <person name="Zhou J."/>
            <person name="Mallon E."/>
            <person name="Orsini L."/>
        </authorList>
    </citation>
    <scope>NUCLEOTIDE SEQUENCE [LARGE SCALE GENOMIC DNA]</scope>
    <source>
        <strain evidence="1">LRV0_1</strain>
    </source>
</reference>
<dbReference type="Proteomes" id="UP001234178">
    <property type="component" value="Unassembled WGS sequence"/>
</dbReference>
<evidence type="ECO:0000313" key="2">
    <source>
        <dbReference type="Proteomes" id="UP001234178"/>
    </source>
</evidence>
<organism evidence="1 2">
    <name type="scientific">Daphnia magna</name>
    <dbReference type="NCBI Taxonomy" id="35525"/>
    <lineage>
        <taxon>Eukaryota</taxon>
        <taxon>Metazoa</taxon>
        <taxon>Ecdysozoa</taxon>
        <taxon>Arthropoda</taxon>
        <taxon>Crustacea</taxon>
        <taxon>Branchiopoda</taxon>
        <taxon>Diplostraca</taxon>
        <taxon>Cladocera</taxon>
        <taxon>Anomopoda</taxon>
        <taxon>Daphniidae</taxon>
        <taxon>Daphnia</taxon>
    </lineage>
</organism>
<name>A0ABQ9Z2Y3_9CRUS</name>
<dbReference type="EMBL" id="JAOYFB010000002">
    <property type="protein sequence ID" value="KAK4007211.1"/>
    <property type="molecule type" value="Genomic_DNA"/>
</dbReference>
<evidence type="ECO:0000313" key="1">
    <source>
        <dbReference type="EMBL" id="KAK4007211.1"/>
    </source>
</evidence>
<gene>
    <name evidence="1" type="ORF">OUZ56_012371</name>
</gene>
<protein>
    <submittedName>
        <fullName evidence="1">Uncharacterized protein</fullName>
    </submittedName>
</protein>
<accession>A0ABQ9Z2Y3</accession>
<keyword evidence="2" id="KW-1185">Reference proteome</keyword>
<proteinExistence type="predicted"/>
<sequence>MASASTGGKIRATGGGVFENVQCAFVEDWHYSLVVYNYRESLEADNADAAGFQCQFHALHLEFNHSYLDSASDTETRATRTRCHPFAYSSIRANPRPLRRDGSVWIAISSDGSKGFNTLGEIKAVEGDSISQREVAATLMSAEKLAIFSTIPINRRILVMFVGEVKLEMASSFTGSAAIPSALITHLAQRYIIYELLNFEK</sequence>